<name>A0A022VXW3_TRIRU</name>
<proteinExistence type="predicted"/>
<feature type="signal peptide" evidence="1">
    <location>
        <begin position="1"/>
        <end position="18"/>
    </location>
</feature>
<gene>
    <name evidence="2" type="ORF">H103_05862</name>
</gene>
<evidence type="ECO:0000313" key="2">
    <source>
        <dbReference type="EMBL" id="EZF50774.1"/>
    </source>
</evidence>
<organism evidence="2">
    <name type="scientific">Trichophyton rubrum CBS 288.86</name>
    <dbReference type="NCBI Taxonomy" id="1215330"/>
    <lineage>
        <taxon>Eukaryota</taxon>
        <taxon>Fungi</taxon>
        <taxon>Dikarya</taxon>
        <taxon>Ascomycota</taxon>
        <taxon>Pezizomycotina</taxon>
        <taxon>Eurotiomycetes</taxon>
        <taxon>Eurotiomycetidae</taxon>
        <taxon>Onygenales</taxon>
        <taxon>Arthrodermataceae</taxon>
        <taxon>Trichophyton</taxon>
    </lineage>
</organism>
<dbReference type="AlphaFoldDB" id="A0A022VXW3"/>
<feature type="chain" id="PRO_5001508047" description="Secreted protein" evidence="1">
    <location>
        <begin position="19"/>
        <end position="134"/>
    </location>
</feature>
<sequence length="134" mass="14845">MGWLLVFCSVHGAFRAWQYPPPHTAASQQKQKEAEVCDEVRRSSGITSTTTTTVAVDPIHQDNNQYPWASCARMSLFISVARYWLPNHPYTPLSARPAKGGGRPLQCDHADVAHTCLHAAYIKGRCSITLIIPL</sequence>
<keyword evidence="1" id="KW-0732">Signal</keyword>
<protein>
    <recommendedName>
        <fullName evidence="3">Secreted protein</fullName>
    </recommendedName>
</protein>
<dbReference type="Proteomes" id="UP000023758">
    <property type="component" value="Unassembled WGS sequence"/>
</dbReference>
<reference evidence="2" key="1">
    <citation type="submission" date="2014-02" db="EMBL/GenBank/DDBJ databases">
        <title>The Genome Sequence of Trichophyton rubrum (morphotype fischeri) CBS 288.86.</title>
        <authorList>
            <consortium name="The Broad Institute Genomics Platform"/>
            <person name="Cuomo C.A."/>
            <person name="White T.C."/>
            <person name="Graser Y."/>
            <person name="Martinez-Rossi N."/>
            <person name="Heitman J."/>
            <person name="Young S.K."/>
            <person name="Zeng Q."/>
            <person name="Gargeya S."/>
            <person name="Abouelleil A."/>
            <person name="Alvarado L."/>
            <person name="Chapman S.B."/>
            <person name="Gainer-Dewar J."/>
            <person name="Goldberg J."/>
            <person name="Griggs A."/>
            <person name="Gujja S."/>
            <person name="Hansen M."/>
            <person name="Howarth C."/>
            <person name="Imamovic A."/>
            <person name="Larimer J."/>
            <person name="Martinez D."/>
            <person name="Murphy C."/>
            <person name="Pearson M.D."/>
            <person name="Persinoti G."/>
            <person name="Poon T."/>
            <person name="Priest M."/>
            <person name="Roberts A.D."/>
            <person name="Saif S."/>
            <person name="Shea T.D."/>
            <person name="Sykes S.N."/>
            <person name="Wortman J."/>
            <person name="Nusbaum C."/>
            <person name="Birren B."/>
        </authorList>
    </citation>
    <scope>NUCLEOTIDE SEQUENCE [LARGE SCALE GENOMIC DNA]</scope>
    <source>
        <strain evidence="2">CBS 288.86</strain>
    </source>
</reference>
<evidence type="ECO:0000256" key="1">
    <source>
        <dbReference type="SAM" id="SignalP"/>
    </source>
</evidence>
<accession>A0A022VXW3</accession>
<evidence type="ECO:0008006" key="3">
    <source>
        <dbReference type="Google" id="ProtNLM"/>
    </source>
</evidence>
<dbReference type="HOGENOM" id="CLU_1897684_0_0_1"/>
<dbReference type="EMBL" id="KK207877">
    <property type="protein sequence ID" value="EZF50774.1"/>
    <property type="molecule type" value="Genomic_DNA"/>
</dbReference>